<dbReference type="Proteomes" id="UP001164390">
    <property type="component" value="Chromosome"/>
</dbReference>
<dbReference type="SUPFAM" id="SSF48208">
    <property type="entry name" value="Six-hairpin glycosidases"/>
    <property type="match status" value="1"/>
</dbReference>
<keyword evidence="3" id="KW-0378">Hydrolase</keyword>
<keyword evidence="2" id="KW-0732">Signal</keyword>
<protein>
    <submittedName>
        <fullName evidence="3">Glycoside hydrolase family 76 protein</fullName>
    </submittedName>
</protein>
<dbReference type="GO" id="GO:0005975">
    <property type="term" value="P:carbohydrate metabolic process"/>
    <property type="evidence" value="ECO:0007669"/>
    <property type="project" value="InterPro"/>
</dbReference>
<reference evidence="3" key="1">
    <citation type="submission" date="2022-01" db="EMBL/GenBank/DDBJ databases">
        <title>Nocardioidaceae gen. sp. A5X3R13.</title>
        <authorList>
            <person name="Lopez Marin M.A."/>
            <person name="Uhlik O."/>
        </authorList>
    </citation>
    <scope>NUCLEOTIDE SEQUENCE</scope>
    <source>
        <strain evidence="3">A5X3R13</strain>
    </source>
</reference>
<dbReference type="GO" id="GO:0016787">
    <property type="term" value="F:hydrolase activity"/>
    <property type="evidence" value="ECO:0007669"/>
    <property type="project" value="UniProtKB-KW"/>
</dbReference>
<evidence type="ECO:0000256" key="2">
    <source>
        <dbReference type="SAM" id="SignalP"/>
    </source>
</evidence>
<feature type="compositionally biased region" description="Basic and acidic residues" evidence="1">
    <location>
        <begin position="34"/>
        <end position="45"/>
    </location>
</feature>
<dbReference type="RefSeq" id="WP_271632194.1">
    <property type="nucleotide sequence ID" value="NZ_CP094970.1"/>
</dbReference>
<accession>A0AA46YIY9</accession>
<dbReference type="KEGG" id="sgrg:L0C25_13575"/>
<dbReference type="InterPro" id="IPR008928">
    <property type="entry name" value="6-hairpin_glycosidase_sf"/>
</dbReference>
<gene>
    <name evidence="3" type="ORF">L0C25_13575</name>
</gene>
<evidence type="ECO:0000313" key="4">
    <source>
        <dbReference type="Proteomes" id="UP001164390"/>
    </source>
</evidence>
<feature type="region of interest" description="Disordered" evidence="1">
    <location>
        <begin position="26"/>
        <end position="45"/>
    </location>
</feature>
<dbReference type="InterPro" id="IPR053169">
    <property type="entry name" value="MUG_Protein"/>
</dbReference>
<dbReference type="Pfam" id="PF03663">
    <property type="entry name" value="Glyco_hydro_76"/>
    <property type="match status" value="1"/>
</dbReference>
<proteinExistence type="predicted"/>
<dbReference type="PANTHER" id="PTHR47791:SF3">
    <property type="entry name" value="MEIOTICALLY UP-REGULATED GENE 191 PROTEIN"/>
    <property type="match status" value="1"/>
</dbReference>
<dbReference type="Gene3D" id="1.50.10.20">
    <property type="match status" value="1"/>
</dbReference>
<feature type="chain" id="PRO_5041392582" evidence="2">
    <location>
        <begin position="27"/>
        <end position="379"/>
    </location>
</feature>
<dbReference type="AlphaFoldDB" id="A0AA46YIY9"/>
<dbReference type="PANTHER" id="PTHR47791">
    <property type="entry name" value="MEIOTICALLY UP-REGULATED GENE 191 PROTEIN"/>
    <property type="match status" value="1"/>
</dbReference>
<dbReference type="EMBL" id="CP094970">
    <property type="protein sequence ID" value="UYM03582.1"/>
    <property type="molecule type" value="Genomic_DNA"/>
</dbReference>
<evidence type="ECO:0000256" key="1">
    <source>
        <dbReference type="SAM" id="MobiDB-lite"/>
    </source>
</evidence>
<dbReference type="InterPro" id="IPR005198">
    <property type="entry name" value="Glyco_hydro_76"/>
</dbReference>
<keyword evidence="4" id="KW-1185">Reference proteome</keyword>
<sequence length="379" mass="42184">MSKRWIRAGAAALAATMVVSLSPAGAASLAPAPDSDRGRSMPRERASGAVDAMMRMYDAKSGRWDPDAAWWQSGNALIALLDYVRATGDREHLWALDNTVEEQRKPLPWWPEGGGEFRADSTDDTGWWGLAMVRAYDLTRRTKYLDIAKIDEEYIYRYWDDVCGGGVWWDIPDPSYKNAISIELYIKLAASLHNRIPRDKAYLRRAIEAWEWFRDSGMINDAGLVNDGLDTQSGSCASNHGTTWTYNQGVVLGGLAELYKATHDRTYLRSARRIADAVIASDELSPDGHLTEPCEHAGTCNEDQAAFKGIFARNLAELERALPGDRYGPYLRTQARTAFRLARNGADEYGLSWTGPFDKATIARQESAVSLLVAALPRR</sequence>
<organism evidence="3 4">
    <name type="scientific">Solicola gregarius</name>
    <dbReference type="NCBI Taxonomy" id="2908642"/>
    <lineage>
        <taxon>Bacteria</taxon>
        <taxon>Bacillati</taxon>
        <taxon>Actinomycetota</taxon>
        <taxon>Actinomycetes</taxon>
        <taxon>Propionibacteriales</taxon>
        <taxon>Nocardioidaceae</taxon>
        <taxon>Solicola</taxon>
    </lineage>
</organism>
<name>A0AA46YIY9_9ACTN</name>
<evidence type="ECO:0000313" key="3">
    <source>
        <dbReference type="EMBL" id="UYM03582.1"/>
    </source>
</evidence>
<feature type="signal peptide" evidence="2">
    <location>
        <begin position="1"/>
        <end position="26"/>
    </location>
</feature>